<evidence type="ECO:0000256" key="1">
    <source>
        <dbReference type="SAM" id="SignalP"/>
    </source>
</evidence>
<keyword evidence="1" id="KW-0732">Signal</keyword>
<reference evidence="2 3" key="1">
    <citation type="submission" date="2019-08" db="EMBL/GenBank/DDBJ databases">
        <title>Whole genome of Aphis craccivora.</title>
        <authorList>
            <person name="Voronova N.V."/>
            <person name="Shulinski R.S."/>
            <person name="Bandarenka Y.V."/>
            <person name="Zhorov D.G."/>
            <person name="Warner D."/>
        </authorList>
    </citation>
    <scope>NUCLEOTIDE SEQUENCE [LARGE SCALE GENOMIC DNA]</scope>
    <source>
        <strain evidence="2">180601</strain>
        <tissue evidence="2">Whole Body</tissue>
    </source>
</reference>
<feature type="chain" id="PRO_5026333809" evidence="1">
    <location>
        <begin position="23"/>
        <end position="50"/>
    </location>
</feature>
<name>A0A6G0ZEI8_APHCR</name>
<accession>A0A6G0ZEI8</accession>
<protein>
    <submittedName>
        <fullName evidence="2">Uncharacterized protein</fullName>
    </submittedName>
</protein>
<evidence type="ECO:0000313" key="3">
    <source>
        <dbReference type="Proteomes" id="UP000478052"/>
    </source>
</evidence>
<comment type="caution">
    <text evidence="2">The sequence shown here is derived from an EMBL/GenBank/DDBJ whole genome shotgun (WGS) entry which is preliminary data.</text>
</comment>
<organism evidence="2 3">
    <name type="scientific">Aphis craccivora</name>
    <name type="common">Cowpea aphid</name>
    <dbReference type="NCBI Taxonomy" id="307492"/>
    <lineage>
        <taxon>Eukaryota</taxon>
        <taxon>Metazoa</taxon>
        <taxon>Ecdysozoa</taxon>
        <taxon>Arthropoda</taxon>
        <taxon>Hexapoda</taxon>
        <taxon>Insecta</taxon>
        <taxon>Pterygota</taxon>
        <taxon>Neoptera</taxon>
        <taxon>Paraneoptera</taxon>
        <taxon>Hemiptera</taxon>
        <taxon>Sternorrhyncha</taxon>
        <taxon>Aphidomorpha</taxon>
        <taxon>Aphidoidea</taxon>
        <taxon>Aphididae</taxon>
        <taxon>Aphidini</taxon>
        <taxon>Aphis</taxon>
        <taxon>Aphis</taxon>
    </lineage>
</organism>
<gene>
    <name evidence="2" type="ORF">FWK35_00006937</name>
</gene>
<proteinExistence type="predicted"/>
<dbReference type="Proteomes" id="UP000478052">
    <property type="component" value="Unassembled WGS sequence"/>
</dbReference>
<evidence type="ECO:0000313" key="2">
    <source>
        <dbReference type="EMBL" id="KAF0769344.1"/>
    </source>
</evidence>
<sequence length="50" mass="5664">MNVLILQCCVFIYFFLCVSVYTRTCRNNVSNLTKGVVSDGKMNLVGVLMR</sequence>
<dbReference type="AlphaFoldDB" id="A0A6G0ZEI8"/>
<keyword evidence="3" id="KW-1185">Reference proteome</keyword>
<dbReference type="EMBL" id="VUJU01000610">
    <property type="protein sequence ID" value="KAF0769344.1"/>
    <property type="molecule type" value="Genomic_DNA"/>
</dbReference>
<feature type="signal peptide" evidence="1">
    <location>
        <begin position="1"/>
        <end position="22"/>
    </location>
</feature>